<dbReference type="STRING" id="159449.B4N89_04445"/>
<dbReference type="Pfam" id="PF00698">
    <property type="entry name" value="Acyl_transf_1"/>
    <property type="match status" value="2"/>
</dbReference>
<dbReference type="FunFam" id="3.40.47.10:FF:000019">
    <property type="entry name" value="Polyketide synthase type I"/>
    <property type="match status" value="2"/>
</dbReference>
<evidence type="ECO:0000256" key="6">
    <source>
        <dbReference type="ARBA" id="ARBA00023268"/>
    </source>
</evidence>
<dbReference type="GO" id="GO:0031177">
    <property type="term" value="F:phosphopantetheine binding"/>
    <property type="evidence" value="ECO:0007669"/>
    <property type="project" value="InterPro"/>
</dbReference>
<evidence type="ECO:0000259" key="9">
    <source>
        <dbReference type="PROSITE" id="PS52004"/>
    </source>
</evidence>
<feature type="domain" description="Carrier" evidence="8">
    <location>
        <begin position="1478"/>
        <end position="1553"/>
    </location>
</feature>
<dbReference type="Gene3D" id="3.40.47.10">
    <property type="match status" value="2"/>
</dbReference>
<accession>A0A1T3NU30</accession>
<dbReference type="SMR" id="A0A1T3NU30"/>
<dbReference type="InterPro" id="IPR014030">
    <property type="entry name" value="Ketoacyl_synth_N"/>
</dbReference>
<dbReference type="SUPFAM" id="SSF51735">
    <property type="entry name" value="NAD(P)-binding Rossmann-fold domains"/>
    <property type="match status" value="4"/>
</dbReference>
<dbReference type="InterPro" id="IPR020841">
    <property type="entry name" value="PKS_Beta-ketoAc_synthase_dom"/>
</dbReference>
<dbReference type="InterPro" id="IPR050091">
    <property type="entry name" value="PKS_NRPS_Biosynth_Enz"/>
</dbReference>
<dbReference type="Gene3D" id="3.40.50.720">
    <property type="entry name" value="NAD(P)-binding Rossmann-like Domain"/>
    <property type="match status" value="2"/>
</dbReference>
<evidence type="ECO:0000256" key="1">
    <source>
        <dbReference type="ARBA" id="ARBA00001957"/>
    </source>
</evidence>
<protein>
    <submittedName>
        <fullName evidence="10">Polyketide synthase</fullName>
    </submittedName>
</protein>
<dbReference type="Gene3D" id="3.40.366.10">
    <property type="entry name" value="Malonyl-Coenzyme A Acyl Carrier Protein, domain 2"/>
    <property type="match status" value="2"/>
</dbReference>
<dbReference type="FunFam" id="3.40.366.10:FF:000002">
    <property type="entry name" value="Probable polyketide synthase 2"/>
    <property type="match status" value="2"/>
</dbReference>
<dbReference type="Proteomes" id="UP000190037">
    <property type="component" value="Unassembled WGS sequence"/>
</dbReference>
<dbReference type="Pfam" id="PF00550">
    <property type="entry name" value="PP-binding"/>
    <property type="match status" value="2"/>
</dbReference>
<dbReference type="Pfam" id="PF00109">
    <property type="entry name" value="ketoacyl-synt"/>
    <property type="match status" value="2"/>
</dbReference>
<dbReference type="Gene3D" id="6.10.140.1830">
    <property type="match status" value="2"/>
</dbReference>
<dbReference type="Gene3D" id="1.10.1200.10">
    <property type="entry name" value="ACP-like"/>
    <property type="match status" value="2"/>
</dbReference>
<dbReference type="InterPro" id="IPR014043">
    <property type="entry name" value="Acyl_transferase_dom"/>
</dbReference>
<reference evidence="10 11" key="1">
    <citation type="submission" date="2017-03" db="EMBL/GenBank/DDBJ databases">
        <title>Draft genome sequence of Streptomyces scabrisporus NF3, endophyte isolated from Amphipterygium adstringens.</title>
        <authorList>
            <person name="Vazquez M."/>
            <person name="Ceapa C.D."/>
            <person name="Rodriguez Luna D."/>
            <person name="Sanchez Esquivel S."/>
        </authorList>
    </citation>
    <scope>NUCLEOTIDE SEQUENCE [LARGE SCALE GENOMIC DNA]</scope>
    <source>
        <strain evidence="10 11">NF3</strain>
    </source>
</reference>
<dbReference type="InterPro" id="IPR036291">
    <property type="entry name" value="NAD(P)-bd_dom_sf"/>
</dbReference>
<dbReference type="InterPro" id="IPR009081">
    <property type="entry name" value="PP-bd_ACP"/>
</dbReference>
<dbReference type="InterPro" id="IPR016035">
    <property type="entry name" value="Acyl_Trfase/lysoPLipase"/>
</dbReference>
<dbReference type="PROSITE" id="PS50075">
    <property type="entry name" value="CARRIER"/>
    <property type="match status" value="2"/>
</dbReference>
<dbReference type="GO" id="GO:0006633">
    <property type="term" value="P:fatty acid biosynthetic process"/>
    <property type="evidence" value="ECO:0007669"/>
    <property type="project" value="InterPro"/>
</dbReference>
<keyword evidence="6" id="KW-0511">Multifunctional enzyme</keyword>
<dbReference type="PROSITE" id="PS00606">
    <property type="entry name" value="KS3_1"/>
    <property type="match status" value="2"/>
</dbReference>
<evidence type="ECO:0000313" key="11">
    <source>
        <dbReference type="Proteomes" id="UP000190037"/>
    </source>
</evidence>
<dbReference type="InterPro" id="IPR036736">
    <property type="entry name" value="ACP-like_sf"/>
</dbReference>
<feature type="domain" description="Ketosynthase family 3 (KS3)" evidence="9">
    <location>
        <begin position="33"/>
        <end position="460"/>
    </location>
</feature>
<dbReference type="Gene3D" id="3.30.70.3290">
    <property type="match status" value="2"/>
</dbReference>
<dbReference type="PROSITE" id="PS52004">
    <property type="entry name" value="KS3_2"/>
    <property type="match status" value="2"/>
</dbReference>
<dbReference type="Pfam" id="PF16197">
    <property type="entry name" value="KAsynt_C_assoc"/>
    <property type="match status" value="2"/>
</dbReference>
<dbReference type="InterPro" id="IPR020806">
    <property type="entry name" value="PKS_PP-bd"/>
</dbReference>
<dbReference type="InterPro" id="IPR018201">
    <property type="entry name" value="Ketoacyl_synth_AS"/>
</dbReference>
<evidence type="ECO:0000256" key="5">
    <source>
        <dbReference type="ARBA" id="ARBA00023194"/>
    </source>
</evidence>
<dbReference type="Pfam" id="PF02801">
    <property type="entry name" value="Ketoacyl-synt_C"/>
    <property type="match status" value="2"/>
</dbReference>
<keyword evidence="4" id="KW-0808">Transferase</keyword>
<dbReference type="InterPro" id="IPR016039">
    <property type="entry name" value="Thiolase-like"/>
</dbReference>
<dbReference type="InterPro" id="IPR014031">
    <property type="entry name" value="Ketoacyl_synth_C"/>
</dbReference>
<proteinExistence type="predicted"/>
<dbReference type="PANTHER" id="PTHR43775:SF51">
    <property type="entry name" value="INACTIVE PHENOLPHTHIOCEROL SYNTHESIS POLYKETIDE SYNTHASE TYPE I PKS1-RELATED"/>
    <property type="match status" value="1"/>
</dbReference>
<evidence type="ECO:0000256" key="4">
    <source>
        <dbReference type="ARBA" id="ARBA00022679"/>
    </source>
</evidence>
<dbReference type="InterPro" id="IPR015083">
    <property type="entry name" value="NorB/c/GfsB-D-like_docking"/>
</dbReference>
<dbReference type="Pfam" id="PF08990">
    <property type="entry name" value="Docking"/>
    <property type="match status" value="1"/>
</dbReference>
<dbReference type="OrthoDB" id="9778690at2"/>
<dbReference type="InterPro" id="IPR057326">
    <property type="entry name" value="KR_dom"/>
</dbReference>
<dbReference type="SMART" id="SM00822">
    <property type="entry name" value="PKS_KR"/>
    <property type="match status" value="2"/>
</dbReference>
<dbReference type="Pfam" id="PF18369">
    <property type="entry name" value="PKS_DE"/>
    <property type="match status" value="2"/>
</dbReference>
<dbReference type="CDD" id="cd08952">
    <property type="entry name" value="KR_1_SDR_x"/>
    <property type="match status" value="2"/>
</dbReference>
<comment type="cofactor">
    <cofactor evidence="1">
        <name>pantetheine 4'-phosphate</name>
        <dbReference type="ChEBI" id="CHEBI:47942"/>
    </cofactor>
</comment>
<dbReference type="SMART" id="SM00825">
    <property type="entry name" value="PKS_KS"/>
    <property type="match status" value="2"/>
</dbReference>
<dbReference type="SMART" id="SM01294">
    <property type="entry name" value="PKS_PP_betabranch"/>
    <property type="match status" value="2"/>
</dbReference>
<dbReference type="InterPro" id="IPR013968">
    <property type="entry name" value="PKS_KR"/>
</dbReference>
<evidence type="ECO:0000256" key="2">
    <source>
        <dbReference type="ARBA" id="ARBA00022450"/>
    </source>
</evidence>
<dbReference type="SMART" id="SM00827">
    <property type="entry name" value="PKS_AT"/>
    <property type="match status" value="2"/>
</dbReference>
<comment type="caution">
    <text evidence="10">The sequence shown here is derived from an EMBL/GenBank/DDBJ whole genome shotgun (WGS) entry which is preliminary data.</text>
</comment>
<dbReference type="SUPFAM" id="SSF52151">
    <property type="entry name" value="FabD/lysophospholipase-like"/>
    <property type="match status" value="2"/>
</dbReference>
<dbReference type="InterPro" id="IPR016036">
    <property type="entry name" value="Malonyl_transacylase_ACP-bd"/>
</dbReference>
<sequence length="3185" mass="330532">MANEEKLRDYLTRVTADLHQARRRLRENEEARNEPIAVVGIGCRLPGGVHSAADLWRLVAEGRDAIGGFPTDRGWDLDGLYDADPDAVGKTYTRQGGFLHDAAEFDAAFFGVSPREALAADPQQRLLLETAWEALEDAGIDPAAVRGSATGVFAGVIAQEYTPRLYKSTPDRVDGYVLTGSTTSVASGRISYTFGFEGPAVTVDTACSSSLVALHLAAQSLRSGECDLALAGGATVMASPGMFVEFARQRGLSADGRCKAFAGAADGTGWAEGVGLLVLERLSDARRAGHRVLAVLRGSAVNQDGTSSQLTAPNGPSQQRVIRRALANAGLTPADVDAVEAHGTGTRLGDPIEAQALLATYGRERTPERPLWLGSLKSNIGHAQAAAGVAGVIKMIEALRHGVLPETLHVDEPTPHVDWSSGGVRLLTEARPWPEVDRPRRAAVSAFGVSGTNAHVILELPDEDREVVEPPPTVSAPSIPWVLSAKSAPALRAQAARLTDVPGAAEVGFALVSSRSVFGERAVVLGADRTQLESGLAALARGEQIPTVVAGTAGAPGRTVFVFPGQGSQWTGMAAELYAQAPVFAARFDECAKAVEPHLDWSLVDVLTGVEGAPSLDRVDVVQPVLWAVLVSLAEVWRAYGVVPDALVGHSQGEIAAAVVAGGLSLEDGATVVALRSRAILALSGRGGMASVALPEPTVRERISAWGGRISVAAVNGPGQVVVSGEPDALAELVAVVTDEGGRARLIPVDYASHSAQVEEIRARIVADLAGIAPVSGTIPVWSTVTGDWVDTAGMDAAYWATNLRETVRFEEAVRGLAESGHGVFVEVSPHPVLTAAIQDTLEAAGTVDPVVVGTLRREQGDLLRLHTSLAEAFVRGVPVSWEAAFAFAEGTLPRVSLPTYAFQRERFWLDTGEHTEPTRDAADSAFWELVAGGDPAGLSAALGDVDGDLAEPLGAVLPALSSWWERRRSGAVTQSWRHRIVWRPVSDPGRSRPDGIWLLAVPDDPEVEPWAAWFGEALAAAGARVVPLAVAREDADRGALRARLTDAVAAADGPVAGIVSLLALAEGPVPGFAAVPWGAAATLALVQGLGDADVVAPVWAVTGGAVSIGAEDAVRVPEQAQIWGFGGIAAAELPDLWGGLIDLPARIPTGAAADRLVAVLSGATGETEIALRDAAIWARRLVRALPAAGPDPTPWQPTGTVLVTGGTGALGGHAARWVAERGAEHVLLVSRSGANAPGAAALAAEVGAFGARVSFAACDVGDRAALADVLAGIPADLPLTAVVHTAAVLDDAVIADLTLDQLDRVLRVKVDGARHLDELTRDLDLSAFVLFSSLAGICGVPGQGNYAPGNAYLDALAARRRSAGLPATAISWGHWAGGGIAAPEVEERLGRQGLRMLDPELAVRVLGQVLDAGDSHLTVCDIDWDVLFRDRRAPLVGELLDAAAGGAGTRPPATLDAPSAEGFAARLAALGTADRSRFLVEAVRAQAAVVQGHASAAAVDAAKPFRDQGFDSLTSVELRNRLSAETGLKLPATLVFDYPTPNALAEFLRGELLGEVEAADVVQAVSEADTTDDPVVIVGMACRLPGGVASPADLWRLVAAGTDAVGGLPTDRGWDLEGLYDPDPDRVGTSYTRNGAFLAEATEFDGAFFGISPREALAMDPQQRLLLETSWEALERAGIDPDTLRGSRTGVFAGLAGQDYLRDLTGTPEGLEGYLGTGNAGSVASGRISYTLGFEGPAVTVDTACSSSLVALHLAAQSLRSGESDLALAGGVAVMASPNMLVEFSRQRALSVDGRCKAFAGAADGTGWAEGVGLVVLQRLSDARRAGRRVLAVLRGSAVNQDGASNGLTAPNGPSQQRVIRAALADAGLSAGDVDVVEAHGTGTTLGDPIEAQALLATYGRGRDEDRPLWLGSLKSNIGHAQAAAGVAGVIKTVEALRHGVLPKTLHVDEPTPHVDWSSGGVRLLTEARAWPETDRPRRAAVSAFGVSGTNAHVILESAPSEDERADERPPVDDVFPWVLSARTPDALRAQAARVRGVLDENPVDVAFSLVASRASFAERAVLVGSADRAARLEALARGDRPSGVVTGTAGPVGKTVFVFPGQGSQWTGMAAELLDDSPVFAARFAECASALADFVDWSPVEVLTGAEGAPSLDRVDVVQPVLWAVLVSLAEVWRAYGVVPDALVGHSQGEIAAAVVAGGLSLRDGARVVALRSRAIVALSGRGGMASVAEPLEAVRERIAAWDGRISVAAVNGPGQVVVSGEPAALAELVAAVTDEGGRARLIPVDYASHSAQVEEIRARIVDDLAGLVPVTGTIPVWSTVTGEWLDTARMDGAYWATNLRETVRFEEAVRGLAAAGHGVFVEASPHPVLTAAIEATLDEVGVEQPVVVGTLRRDQGGAERLYTSLAEAFVRGVAVDWTAGFAGVGARVVELPTYPFERRRYWIRDAERGAPAGGSVSTAAASIDAAFWDLVERGDRAELAAALGADASAESLGEVLPALSSWWDRRRSHATIDAWRHRIVWRPVGGSGPGRLAGTWLLPFPETDAATAWADFLTAVLTAAGARVEPIPVVRGAGERAALRDLVTGPRGPIAGVLSLLALADGTAPGFDAVPWGSAAGVALVQALDDAGVSAPLWVATAGAVSVDAGDPVRVPEQAQTWGFGGVVAAESPGSWGGLIDLPGEYPTGDATAPVWTRLTAVLAGAADEKEVAVRASGLRGRRLVRAPLGAARPAATWRPSGTVLITGGTGALGGHVARWVAGRGAEHVLLVSRSGADAPGAERLAEEITALGATVSFAACDVADRAALSAVLDEVPQSFPLTAVLHAAAILDDAVIGDLTPEQQQAVLRVKVDGARHLDELTRDLDLSAFVLFSSVAGICGVAGQGNYAPGNAYLDALAARRRQAGRVATSVSWGHWAGGGIAAPKIEERLGRQGLTMLDPARAVEALGQVLDADESHLTVCDIDWDVLFRDRRHPLVAELLRTPAAGPAAAPGGTATETPASRLTALLAELPEEQRRPHLVDLVRTQAAIVHGHASAASVEAGKPFRDQGFDSLTAVELRNRLSAETGLKLPATLVFDHPTPNVLAEFLRGELVPRTVADAETVRAEIDRLEALLAHAAGDPAADPAEHAATAARLTTIAARWVAASAPAAGSDGPEVGAIDEEIDAASDAELIEFIGKQFGIS</sequence>
<dbReference type="SUPFAM" id="SSF47336">
    <property type="entry name" value="ACP-like"/>
    <property type="match status" value="2"/>
</dbReference>
<dbReference type="SUPFAM" id="SSF101173">
    <property type="entry name" value="Docking domain B of the erythromycin polyketide synthase (DEBS)"/>
    <property type="match status" value="1"/>
</dbReference>
<keyword evidence="7" id="KW-0012">Acyltransferase</keyword>
<gene>
    <name evidence="10" type="ORF">B4N89_04445</name>
</gene>
<dbReference type="InterPro" id="IPR036299">
    <property type="entry name" value="Polyketide_synth_docking_sf"/>
</dbReference>
<keyword evidence="3" id="KW-0597">Phosphoprotein</keyword>
<evidence type="ECO:0000256" key="3">
    <source>
        <dbReference type="ARBA" id="ARBA00022553"/>
    </source>
</evidence>
<organism evidence="10 11">
    <name type="scientific">Embleya scabrispora</name>
    <dbReference type="NCBI Taxonomy" id="159449"/>
    <lineage>
        <taxon>Bacteria</taxon>
        <taxon>Bacillati</taxon>
        <taxon>Actinomycetota</taxon>
        <taxon>Actinomycetes</taxon>
        <taxon>Kitasatosporales</taxon>
        <taxon>Streptomycetaceae</taxon>
        <taxon>Embleya</taxon>
    </lineage>
</organism>
<dbReference type="EMBL" id="MWQN01000001">
    <property type="protein sequence ID" value="OPC80294.1"/>
    <property type="molecule type" value="Genomic_DNA"/>
</dbReference>
<keyword evidence="11" id="KW-1185">Reference proteome</keyword>
<dbReference type="SUPFAM" id="SSF55048">
    <property type="entry name" value="Probable ACP-binding domain of malonyl-CoA ACP transacylase"/>
    <property type="match status" value="2"/>
</dbReference>
<dbReference type="InterPro" id="IPR041618">
    <property type="entry name" value="PKS_DE"/>
</dbReference>
<dbReference type="CDD" id="cd00833">
    <property type="entry name" value="PKS"/>
    <property type="match status" value="2"/>
</dbReference>
<dbReference type="InterPro" id="IPR001227">
    <property type="entry name" value="Ac_transferase_dom_sf"/>
</dbReference>
<keyword evidence="5" id="KW-0045">Antibiotic biosynthesis</keyword>
<evidence type="ECO:0000256" key="7">
    <source>
        <dbReference type="ARBA" id="ARBA00023315"/>
    </source>
</evidence>
<dbReference type="Pfam" id="PF08659">
    <property type="entry name" value="KR"/>
    <property type="match status" value="2"/>
</dbReference>
<dbReference type="SMART" id="SM00823">
    <property type="entry name" value="PKS_PP"/>
    <property type="match status" value="2"/>
</dbReference>
<dbReference type="FunFam" id="1.10.1200.10:FF:000007">
    <property type="entry name" value="Probable polyketide synthase pks17"/>
    <property type="match status" value="2"/>
</dbReference>
<feature type="domain" description="Ketosynthase family 3 (KS3)" evidence="9">
    <location>
        <begin position="1573"/>
        <end position="1999"/>
    </location>
</feature>
<dbReference type="GO" id="GO:0004312">
    <property type="term" value="F:fatty acid synthase activity"/>
    <property type="evidence" value="ECO:0007669"/>
    <property type="project" value="TreeGrafter"/>
</dbReference>
<keyword evidence="2" id="KW-0596">Phosphopantetheine</keyword>
<dbReference type="InterPro" id="IPR032821">
    <property type="entry name" value="PKS_assoc"/>
</dbReference>
<evidence type="ECO:0000313" key="10">
    <source>
        <dbReference type="EMBL" id="OPC80294.1"/>
    </source>
</evidence>
<dbReference type="GO" id="GO:0033068">
    <property type="term" value="P:macrolide biosynthetic process"/>
    <property type="evidence" value="ECO:0007669"/>
    <property type="project" value="UniProtKB-ARBA"/>
</dbReference>
<dbReference type="GO" id="GO:0004315">
    <property type="term" value="F:3-oxoacyl-[acyl-carrier-protein] synthase activity"/>
    <property type="evidence" value="ECO:0007669"/>
    <property type="project" value="InterPro"/>
</dbReference>
<dbReference type="NCBIfam" id="NF045894">
    <property type="entry name" value="PKS_plus_SDR"/>
    <property type="match status" value="2"/>
</dbReference>
<name>A0A1T3NU30_9ACTN</name>
<dbReference type="SUPFAM" id="SSF53901">
    <property type="entry name" value="Thiolase-like"/>
    <property type="match status" value="2"/>
</dbReference>
<feature type="domain" description="Carrier" evidence="8">
    <location>
        <begin position="3019"/>
        <end position="3094"/>
    </location>
</feature>
<dbReference type="PANTHER" id="PTHR43775">
    <property type="entry name" value="FATTY ACID SYNTHASE"/>
    <property type="match status" value="1"/>
</dbReference>
<evidence type="ECO:0000259" key="8">
    <source>
        <dbReference type="PROSITE" id="PS50075"/>
    </source>
</evidence>